<dbReference type="PANTHER" id="PTHR43820:SF2">
    <property type="entry name" value="ABC TRANSPORTER ATP-BINDING PROTEIN"/>
    <property type="match status" value="1"/>
</dbReference>
<accession>A0A9X3EF89</accession>
<dbReference type="SUPFAM" id="SSF52540">
    <property type="entry name" value="P-loop containing nucleoside triphosphate hydrolases"/>
    <property type="match status" value="1"/>
</dbReference>
<sequence length="237" mass="26358">MSTHLLEVRGLHTLYGASHILHGVDLCIEPGQAVSLMGRNGMGKTTTLKSLLGVVTPRSGEVSFKGQRLDALPTWQRMRRGIAYVPEGRGMFHNLTVREHLQMANRPNDRGETQWDYDRVLALFPRLGERLDNLGTQLSGGEQQMLAIGRALLTNPDLLILDEATEGLAPLIRKEIWDVIRLIKQSGISTLIVDKNIQVLKTLCDQHVVLVKGRVAFSGNSQQLLENMSEVESYLSV</sequence>
<feature type="domain" description="ABC transporter" evidence="6">
    <location>
        <begin position="6"/>
        <end position="237"/>
    </location>
</feature>
<evidence type="ECO:0000313" key="8">
    <source>
        <dbReference type="Proteomes" id="UP001150830"/>
    </source>
</evidence>
<dbReference type="InterPro" id="IPR003593">
    <property type="entry name" value="AAA+_ATPase"/>
</dbReference>
<dbReference type="AlphaFoldDB" id="A0A9X3EF89"/>
<dbReference type="GO" id="GO:0005524">
    <property type="term" value="F:ATP binding"/>
    <property type="evidence" value="ECO:0007669"/>
    <property type="project" value="UniProtKB-KW"/>
</dbReference>
<evidence type="ECO:0000256" key="1">
    <source>
        <dbReference type="ARBA" id="ARBA00005417"/>
    </source>
</evidence>
<comment type="similarity">
    <text evidence="1">Belongs to the ABC transporter superfamily.</text>
</comment>
<dbReference type="CDD" id="cd03224">
    <property type="entry name" value="ABC_TM1139_LivF_branched"/>
    <property type="match status" value="1"/>
</dbReference>
<dbReference type="GO" id="GO:0015658">
    <property type="term" value="F:branched-chain amino acid transmembrane transporter activity"/>
    <property type="evidence" value="ECO:0007669"/>
    <property type="project" value="TreeGrafter"/>
</dbReference>
<dbReference type="GO" id="GO:0016887">
    <property type="term" value="F:ATP hydrolysis activity"/>
    <property type="evidence" value="ECO:0007669"/>
    <property type="project" value="InterPro"/>
</dbReference>
<keyword evidence="4 7" id="KW-0067">ATP-binding</keyword>
<dbReference type="Pfam" id="PF00005">
    <property type="entry name" value="ABC_tran"/>
    <property type="match status" value="1"/>
</dbReference>
<dbReference type="InterPro" id="IPR052156">
    <property type="entry name" value="BCAA_Transport_ATP-bd_LivF"/>
</dbReference>
<evidence type="ECO:0000256" key="3">
    <source>
        <dbReference type="ARBA" id="ARBA00022741"/>
    </source>
</evidence>
<organism evidence="7 8">
    <name type="scientific">Parathalassolituus penaei</name>
    <dbReference type="NCBI Taxonomy" id="2997323"/>
    <lineage>
        <taxon>Bacteria</taxon>
        <taxon>Pseudomonadati</taxon>
        <taxon>Pseudomonadota</taxon>
        <taxon>Gammaproteobacteria</taxon>
        <taxon>Oceanospirillales</taxon>
        <taxon>Oceanospirillaceae</taxon>
        <taxon>Parathalassolituus</taxon>
    </lineage>
</organism>
<dbReference type="InterPro" id="IPR027417">
    <property type="entry name" value="P-loop_NTPase"/>
</dbReference>
<dbReference type="InterPro" id="IPR003439">
    <property type="entry name" value="ABC_transporter-like_ATP-bd"/>
</dbReference>
<dbReference type="PANTHER" id="PTHR43820">
    <property type="entry name" value="HIGH-AFFINITY BRANCHED-CHAIN AMINO ACID TRANSPORT ATP-BINDING PROTEIN LIVF"/>
    <property type="match status" value="1"/>
</dbReference>
<evidence type="ECO:0000313" key="7">
    <source>
        <dbReference type="EMBL" id="MCY0966176.1"/>
    </source>
</evidence>
<keyword evidence="3" id="KW-0547">Nucleotide-binding</keyword>
<evidence type="ECO:0000256" key="4">
    <source>
        <dbReference type="ARBA" id="ARBA00022840"/>
    </source>
</evidence>
<keyword evidence="8" id="KW-1185">Reference proteome</keyword>
<dbReference type="GO" id="GO:0015807">
    <property type="term" value="P:L-amino acid transport"/>
    <property type="evidence" value="ECO:0007669"/>
    <property type="project" value="TreeGrafter"/>
</dbReference>
<dbReference type="SMART" id="SM00382">
    <property type="entry name" value="AAA"/>
    <property type="match status" value="1"/>
</dbReference>
<keyword evidence="5" id="KW-0029">Amino-acid transport</keyword>
<proteinExistence type="inferred from homology"/>
<name>A0A9X3EF89_9GAMM</name>
<dbReference type="RefSeq" id="WP_283174387.1">
    <property type="nucleotide sequence ID" value="NZ_JAPNOA010000039.1"/>
</dbReference>
<protein>
    <submittedName>
        <fullName evidence="7">ABC transporter ATP-binding protein</fullName>
    </submittedName>
</protein>
<comment type="caution">
    <text evidence="7">The sequence shown here is derived from an EMBL/GenBank/DDBJ whole genome shotgun (WGS) entry which is preliminary data.</text>
</comment>
<dbReference type="PROSITE" id="PS50893">
    <property type="entry name" value="ABC_TRANSPORTER_2"/>
    <property type="match status" value="1"/>
</dbReference>
<reference evidence="7" key="1">
    <citation type="submission" date="2022-11" db="EMBL/GenBank/DDBJ databases">
        <title>Parathalassolutuus dongxingensis gen. nov., sp. nov., a novel member of family Oceanospirillaceae isolated from a coastal shrimp pond in Guangxi, China.</title>
        <authorList>
            <person name="Chen H."/>
        </authorList>
    </citation>
    <scope>NUCLEOTIDE SEQUENCE</scope>
    <source>
        <strain evidence="7">G-43</strain>
    </source>
</reference>
<dbReference type="EMBL" id="JAPNOA010000039">
    <property type="protein sequence ID" value="MCY0966176.1"/>
    <property type="molecule type" value="Genomic_DNA"/>
</dbReference>
<keyword evidence="2" id="KW-0813">Transport</keyword>
<evidence type="ECO:0000256" key="2">
    <source>
        <dbReference type="ARBA" id="ARBA00022448"/>
    </source>
</evidence>
<dbReference type="InterPro" id="IPR017871">
    <property type="entry name" value="ABC_transporter-like_CS"/>
</dbReference>
<dbReference type="Proteomes" id="UP001150830">
    <property type="component" value="Unassembled WGS sequence"/>
</dbReference>
<evidence type="ECO:0000256" key="5">
    <source>
        <dbReference type="ARBA" id="ARBA00022970"/>
    </source>
</evidence>
<evidence type="ECO:0000259" key="6">
    <source>
        <dbReference type="PROSITE" id="PS50893"/>
    </source>
</evidence>
<gene>
    <name evidence="7" type="ORF">OUO13_13360</name>
</gene>
<dbReference type="PROSITE" id="PS00211">
    <property type="entry name" value="ABC_TRANSPORTER_1"/>
    <property type="match status" value="1"/>
</dbReference>
<dbReference type="Gene3D" id="3.40.50.300">
    <property type="entry name" value="P-loop containing nucleotide triphosphate hydrolases"/>
    <property type="match status" value="1"/>
</dbReference>